<keyword evidence="1" id="KW-0175">Coiled coil</keyword>
<accession>A0A1H4QMI7</accession>
<keyword evidence="2" id="KW-0472">Membrane</keyword>
<name>A0A1H4QMI7_9ACTN</name>
<feature type="coiled-coil region" evidence="1">
    <location>
        <begin position="69"/>
        <end position="96"/>
    </location>
</feature>
<dbReference type="RefSeq" id="WP_090968868.1">
    <property type="nucleotide sequence ID" value="NZ_FNRT01000002.1"/>
</dbReference>
<reference evidence="4" key="1">
    <citation type="submission" date="2016-10" db="EMBL/GenBank/DDBJ databases">
        <authorList>
            <person name="Varghese N."/>
            <person name="Submissions S."/>
        </authorList>
    </citation>
    <scope>NUCLEOTIDE SEQUENCE [LARGE SCALE GENOMIC DNA]</scope>
    <source>
        <strain evidence="4">DSM 22017</strain>
    </source>
</reference>
<keyword evidence="4" id="KW-1185">Reference proteome</keyword>
<evidence type="ECO:0000256" key="1">
    <source>
        <dbReference type="SAM" id="Coils"/>
    </source>
</evidence>
<gene>
    <name evidence="3" type="ORF">SAMN04489844_1876</name>
</gene>
<proteinExistence type="predicted"/>
<keyword evidence="2" id="KW-0812">Transmembrane</keyword>
<feature type="transmembrane region" description="Helical" evidence="2">
    <location>
        <begin position="5"/>
        <end position="22"/>
    </location>
</feature>
<dbReference type="Proteomes" id="UP000198742">
    <property type="component" value="Unassembled WGS sequence"/>
</dbReference>
<evidence type="ECO:0000313" key="3">
    <source>
        <dbReference type="EMBL" id="SEC20768.1"/>
    </source>
</evidence>
<dbReference type="OrthoDB" id="3790712at2"/>
<evidence type="ECO:0000256" key="2">
    <source>
        <dbReference type="SAM" id="Phobius"/>
    </source>
</evidence>
<protein>
    <recommendedName>
        <fullName evidence="5">Lipopolysaccharide assembly protein A domain-containing protein</fullName>
    </recommendedName>
</protein>
<keyword evidence="2" id="KW-1133">Transmembrane helix</keyword>
<sequence length="105" mass="11263">MVIIGLGLIIIGGIAILSALFVSQPGTGGELLGFDVTTLESFFVGVGAGAAILWGFAILKWGTKRSLAHRKERKELSQLNAKLERVEAERRAEGDDHDGHGHDRV</sequence>
<organism evidence="3 4">
    <name type="scientific">Nocardioides exalbidus</name>
    <dbReference type="NCBI Taxonomy" id="402596"/>
    <lineage>
        <taxon>Bacteria</taxon>
        <taxon>Bacillati</taxon>
        <taxon>Actinomycetota</taxon>
        <taxon>Actinomycetes</taxon>
        <taxon>Propionibacteriales</taxon>
        <taxon>Nocardioidaceae</taxon>
        <taxon>Nocardioides</taxon>
    </lineage>
</organism>
<feature type="transmembrane region" description="Helical" evidence="2">
    <location>
        <begin position="42"/>
        <end position="63"/>
    </location>
</feature>
<dbReference type="AlphaFoldDB" id="A0A1H4QMI7"/>
<dbReference type="EMBL" id="FNRT01000002">
    <property type="protein sequence ID" value="SEC20768.1"/>
    <property type="molecule type" value="Genomic_DNA"/>
</dbReference>
<evidence type="ECO:0000313" key="4">
    <source>
        <dbReference type="Proteomes" id="UP000198742"/>
    </source>
</evidence>
<evidence type="ECO:0008006" key="5">
    <source>
        <dbReference type="Google" id="ProtNLM"/>
    </source>
</evidence>
<dbReference type="STRING" id="402596.SAMN04489844_1876"/>